<feature type="region of interest" description="Disordered" evidence="1">
    <location>
        <begin position="1871"/>
        <end position="1897"/>
    </location>
</feature>
<feature type="transmembrane region" description="Helical" evidence="2">
    <location>
        <begin position="1726"/>
        <end position="1749"/>
    </location>
</feature>
<feature type="chain" id="PRO_5040969440" description="WW domain-containing protein" evidence="3">
    <location>
        <begin position="27"/>
        <end position="1930"/>
    </location>
</feature>
<feature type="transmembrane region" description="Helical" evidence="2">
    <location>
        <begin position="1386"/>
        <end position="1407"/>
    </location>
</feature>
<dbReference type="Gene3D" id="2.10.50.10">
    <property type="entry name" value="Tumor Necrosis Factor Receptor, subunit A, domain 2"/>
    <property type="match status" value="5"/>
</dbReference>
<dbReference type="InterPro" id="IPR009030">
    <property type="entry name" value="Growth_fac_rcpt_cys_sf"/>
</dbReference>
<dbReference type="InterPro" id="IPR001202">
    <property type="entry name" value="WW_dom"/>
</dbReference>
<keyword evidence="6" id="KW-1185">Reference proteome</keyword>
<comment type="caution">
    <text evidence="5">The sequence shown here is derived from an EMBL/GenBank/DDBJ whole genome shotgun (WGS) entry which is preliminary data.</text>
</comment>
<protein>
    <recommendedName>
        <fullName evidence="4">WW domain-containing protein</fullName>
    </recommendedName>
</protein>
<accession>A0A9W7ARD9</accession>
<feature type="transmembrane region" description="Helical" evidence="2">
    <location>
        <begin position="1529"/>
        <end position="1552"/>
    </location>
</feature>
<organism evidence="5 6">
    <name type="scientific">Triparma laevis f. longispina</name>
    <dbReference type="NCBI Taxonomy" id="1714387"/>
    <lineage>
        <taxon>Eukaryota</taxon>
        <taxon>Sar</taxon>
        <taxon>Stramenopiles</taxon>
        <taxon>Ochrophyta</taxon>
        <taxon>Bolidophyceae</taxon>
        <taxon>Parmales</taxon>
        <taxon>Triparmaceae</taxon>
        <taxon>Triparma</taxon>
    </lineage>
</organism>
<dbReference type="PANTHER" id="PTHR46967:SF1">
    <property type="entry name" value="KERATIN-ASSOCIATED PROTEIN 16-1-LIKE"/>
    <property type="match status" value="1"/>
</dbReference>
<feature type="transmembrane region" description="Helical" evidence="2">
    <location>
        <begin position="1580"/>
        <end position="1602"/>
    </location>
</feature>
<evidence type="ECO:0000256" key="3">
    <source>
        <dbReference type="SAM" id="SignalP"/>
    </source>
</evidence>
<evidence type="ECO:0000313" key="6">
    <source>
        <dbReference type="Proteomes" id="UP001165122"/>
    </source>
</evidence>
<gene>
    <name evidence="5" type="ORF">TrLO_g5384</name>
</gene>
<feature type="domain" description="WW" evidence="4">
    <location>
        <begin position="1901"/>
        <end position="1929"/>
    </location>
</feature>
<proteinExistence type="predicted"/>
<dbReference type="SUPFAM" id="SSF57184">
    <property type="entry name" value="Growth factor receptor domain"/>
    <property type="match status" value="4"/>
</dbReference>
<dbReference type="PANTHER" id="PTHR46967">
    <property type="entry name" value="INSULIN-LIKE GROWTH FACTOR BINDING PROTEIN,N-TERMINAL"/>
    <property type="match status" value="1"/>
</dbReference>
<sequence>MIRKIPHRFLIQILLVLFVLPTPTSATITLTQTSSSGSDNLGSCAVSSSDPNCFSSISPETYEKCTFTSSTAGFLVFQSFDVASPSFIQLAKNEYTGAPNAHYLNADEPVKWSTSYSVDSTTGFEACIEVPNFVCSAGEGVAWGGSSLTCETCPAGTSADAEGKLPCQNCQSGKFTAGTGTQYCQSCPDGTEGGEGAEECYEWCHPTSDHCVNTMQKLFDKVSSDSTYVQGDDIMDDGDTLTMAEGTFTCTVPGYPKPCANGYRMLHITDLSGTINCATDAATCVLDGSNSKRIIDIYNGLSTGKLTFRALKFANGGVSPMKDAGGIYMGSGELDLIMCIFHNCHAYDSGIGGAIYVKAQTNWGGDPAVLNLYAVQFVGNVAPVGQGADIAIPASSVGVTVNIYSSECPSPYQSATIQQGEALDIYNPDSNVITSDDVDAEGTLASWSGCYFARFICPVGRYNPSLSAGSDISDVSECIDCQPGKSASTAGSVGSCMDCAVGTYAANSAMGTCTDCAQGKFGVNAAQSSESACFDCGRGKRGLIPGATSDSCVDCEAGTWSDLAVSSTCVSCEGGKYSGVVASASHSDCVDCSPGKYATPASSVCSICSFGKYSSSTSTSCTNCPAGKYIEDDSVTATLHANYDSCVNCPAGKASDESPDNLCDEICLPGTYSVVGSTACTSCERGKFNEHLMQPSCVACGVGRYNEDEGSVNEAACSLCSAGKASDEEMRNSPCPECPRGTATAANGMAACSSCPAGRFANYAGSYQCDPCSPGSSSSNSGSITCTQCNPGSFTTATGSVSCEMCPAGQKMNVDGDGCDLCPDGKFSNTGSTVCTACDATAGFISLAGEAGAAACEYCGPGFYADQTAHKCKMCTEGKHSTGGVDSCIVCPSGNTGETRTSCPPCQPGTIVSDDRSSCSPCPRGNYAEFGAEACSICGEGQYSSTAGAAFCSTAGAGYFPATNRDAVIECPKNSYSIGAADSCTPCSLGAHSQKGASACEQCSSGRYYSEVNSACELCPRNTFSPSGASDITGCVPCEGGHSAPGAGYCEVCAAGKYYDESQDAACIVCDKGEASMGGDATFCAECNNLGQYSDEVGASVCKTASAGMKPTSERDGVIECPKNTFSIGAADDCTPCSPGGHSQPGSSACEQCSSGKYFEEDGNKCELCPKNTFTISGGTNFSSCEQCAVGAYSLAGSGYCQACPQYMEFSEVDGECVCLASFTRVDVATCTCKAGETLMGTSCEPCEKAKWKAVEGVFSCILCENTLKGAITEFTGSQDVTDCECPSRTFDNLKGECVVIEDGMDAEEAGMTLSGLIIERGFWRTGTKSVDVRECPVTDACIGGNETEAYCRNGHNGPYCNLCEEGYAKDPFFLCQSCDDSGGSVALRVAVLMAIVSTLAGITYLMKRRARKEEERLAREGRARSGESTYKRSKRKLKNGGKIIFSGAQISVSLPSVIASFTMPENFKETLRTMRVFNMSTFEMFSMGCWTAGFNVYYQVLATTVPIIVICVLLLFMGLAISEHRQGLFTIAIAVTYLTLPTVTTMIFSLFPCDDLDDGGNYLRSDYSISCDGEERTGWVVFGLLMILVFPIGVTSAYWMLLWADREKIRRPVEVREQDEELMTKAFLFEPYKPEYWYFEVVETARRLMMTGVLSTIKPGSFVQLSSGLLMSIGYVVFISNIHPYVEVRDNTIAVLTGCQLVLVFMTASFMKYQAKLEEGEAYELQGLGVMLILSYLIIFVLFLFWAWHQKDEMSRSSTTFATKTIKKLGKKVVSKHSLRTSVRGKKMNSSDSGGVELSKRPFGGRVDEDQGVFAYENPMTQDLTTTIGGVSRGESFPISEEYEEEEEEEEDVKPPAIPMRVTSTGLLKLSKEADEGGGGDEDVIPGPPPLPVPEDHVKWSQMWDEEQKAPYWMNKDGVTSTWDRPLGY</sequence>
<dbReference type="OrthoDB" id="202828at2759"/>
<dbReference type="Pfam" id="PF07699">
    <property type="entry name" value="Ephrin_rec_like"/>
    <property type="match status" value="2"/>
</dbReference>
<keyword evidence="2" id="KW-0472">Membrane</keyword>
<dbReference type="Proteomes" id="UP001165122">
    <property type="component" value="Unassembled WGS sequence"/>
</dbReference>
<evidence type="ECO:0000259" key="4">
    <source>
        <dbReference type="PROSITE" id="PS50020"/>
    </source>
</evidence>
<feature type="transmembrane region" description="Helical" evidence="2">
    <location>
        <begin position="1497"/>
        <end position="1522"/>
    </location>
</feature>
<evidence type="ECO:0000256" key="2">
    <source>
        <dbReference type="SAM" id="Phobius"/>
    </source>
</evidence>
<feature type="transmembrane region" description="Helical" evidence="2">
    <location>
        <begin position="1693"/>
        <end position="1714"/>
    </location>
</feature>
<keyword evidence="3" id="KW-0732">Signal</keyword>
<dbReference type="SMART" id="SM01411">
    <property type="entry name" value="Ephrin_rec_like"/>
    <property type="match status" value="17"/>
</dbReference>
<name>A0A9W7ARD9_9STRA</name>
<evidence type="ECO:0000313" key="5">
    <source>
        <dbReference type="EMBL" id="GMH77811.1"/>
    </source>
</evidence>
<reference evidence="6" key="1">
    <citation type="journal article" date="2023" name="Commun. Biol.">
        <title>Genome analysis of Parmales, the sister group of diatoms, reveals the evolutionary specialization of diatoms from phago-mixotrophs to photoautotrophs.</title>
        <authorList>
            <person name="Ban H."/>
            <person name="Sato S."/>
            <person name="Yoshikawa S."/>
            <person name="Yamada K."/>
            <person name="Nakamura Y."/>
            <person name="Ichinomiya M."/>
            <person name="Sato N."/>
            <person name="Blanc-Mathieu R."/>
            <person name="Endo H."/>
            <person name="Kuwata A."/>
            <person name="Ogata H."/>
        </authorList>
    </citation>
    <scope>NUCLEOTIDE SEQUENCE [LARGE SCALE GENOMIC DNA]</scope>
    <source>
        <strain evidence="6">NIES 3700</strain>
    </source>
</reference>
<keyword evidence="2" id="KW-1133">Transmembrane helix</keyword>
<feature type="signal peptide" evidence="3">
    <location>
        <begin position="1"/>
        <end position="26"/>
    </location>
</feature>
<feature type="transmembrane region" description="Helical" evidence="2">
    <location>
        <begin position="1444"/>
        <end position="1464"/>
    </location>
</feature>
<dbReference type="InterPro" id="IPR011641">
    <property type="entry name" value="Tyr-kin_ephrin_A/B_rcpt-like"/>
</dbReference>
<feature type="transmembrane region" description="Helical" evidence="2">
    <location>
        <begin position="1669"/>
        <end position="1687"/>
    </location>
</feature>
<keyword evidence="2" id="KW-0812">Transmembrane</keyword>
<dbReference type="PROSITE" id="PS50020">
    <property type="entry name" value="WW_DOMAIN_2"/>
    <property type="match status" value="1"/>
</dbReference>
<evidence type="ECO:0000256" key="1">
    <source>
        <dbReference type="SAM" id="MobiDB-lite"/>
    </source>
</evidence>
<dbReference type="PROSITE" id="PS01159">
    <property type="entry name" value="WW_DOMAIN_1"/>
    <property type="match status" value="1"/>
</dbReference>
<dbReference type="EMBL" id="BRXW01000839">
    <property type="protein sequence ID" value="GMH77811.1"/>
    <property type="molecule type" value="Genomic_DNA"/>
</dbReference>